<reference evidence="3" key="1">
    <citation type="submission" date="2016-10" db="EMBL/GenBank/DDBJ databases">
        <authorList>
            <person name="Varghese N."/>
            <person name="Submissions S."/>
        </authorList>
    </citation>
    <scope>NUCLEOTIDE SEQUENCE [LARGE SCALE GENOMIC DNA]</scope>
    <source>
        <strain evidence="3">DSM 24499</strain>
    </source>
</reference>
<evidence type="ECO:0000259" key="1">
    <source>
        <dbReference type="Pfam" id="PF08874"/>
    </source>
</evidence>
<accession>A0A1I1G8B1</accession>
<dbReference type="OrthoDB" id="127805at2"/>
<dbReference type="Proteomes" id="UP000199438">
    <property type="component" value="Unassembled WGS sequence"/>
</dbReference>
<dbReference type="AlphaFoldDB" id="A0A1I1G8B1"/>
<dbReference type="STRING" id="1334022.SAMN04487907_102106"/>
<evidence type="ECO:0000313" key="3">
    <source>
        <dbReference type="Proteomes" id="UP000199438"/>
    </source>
</evidence>
<evidence type="ECO:0000313" key="2">
    <source>
        <dbReference type="EMBL" id="SFC06098.1"/>
    </source>
</evidence>
<dbReference type="InterPro" id="IPR014973">
    <property type="entry name" value="DUF1835"/>
</dbReference>
<proteinExistence type="predicted"/>
<dbReference type="RefSeq" id="WP_092540891.1">
    <property type="nucleotide sequence ID" value="NZ_FOKV01000002.1"/>
</dbReference>
<sequence>MDKKPLHIINGDSLAESVADLDLPGQQVVWREMLCEGPTVQEVGSPEFVKIRKKFLNTYYGISGEDYQHEFVSELKKLKKIEDYDHIILWFEFDLFCHINVLATISFIMEHKKEVPFYLVCSKKLKGDEKLTPLSQLSEKQLLNHYNNKILLIENDLEVANLMWEMYCSDNPLLLKRQIKTNTNFEYLSSCIRAHIERFPNSVTGINSLERNILRLIRERDIHNYTQLMGYALEYQGYYGYSDAQMKRILEKLSIFYAAEENQIKLTEKGHLILDGKKNFYRELKNEDVFGGAKMYDFLYDPEVHQLLKL</sequence>
<dbReference type="EMBL" id="FOKV01000002">
    <property type="protein sequence ID" value="SFC06098.1"/>
    <property type="molecule type" value="Genomic_DNA"/>
</dbReference>
<dbReference type="Pfam" id="PF08874">
    <property type="entry name" value="DUF1835"/>
    <property type="match status" value="1"/>
</dbReference>
<keyword evidence="3" id="KW-1185">Reference proteome</keyword>
<feature type="domain" description="DUF1835" evidence="1">
    <location>
        <begin position="7"/>
        <end position="91"/>
    </location>
</feature>
<protein>
    <recommendedName>
        <fullName evidence="1">DUF1835 domain-containing protein</fullName>
    </recommendedName>
</protein>
<name>A0A1I1G8B1_9FLAO</name>
<organism evidence="2 3">
    <name type="scientific">Zunongwangia mangrovi</name>
    <dbReference type="NCBI Taxonomy" id="1334022"/>
    <lineage>
        <taxon>Bacteria</taxon>
        <taxon>Pseudomonadati</taxon>
        <taxon>Bacteroidota</taxon>
        <taxon>Flavobacteriia</taxon>
        <taxon>Flavobacteriales</taxon>
        <taxon>Flavobacteriaceae</taxon>
        <taxon>Zunongwangia</taxon>
    </lineage>
</organism>
<gene>
    <name evidence="2" type="ORF">SAMN04487907_102106</name>
</gene>